<protein>
    <submittedName>
        <fullName evidence="1">Uncharacterized protein</fullName>
    </submittedName>
</protein>
<proteinExistence type="predicted"/>
<dbReference type="AlphaFoldDB" id="L8JI60"/>
<evidence type="ECO:0000313" key="2">
    <source>
        <dbReference type="Proteomes" id="UP000011135"/>
    </source>
</evidence>
<accession>L8JI60</accession>
<name>L8JI60_9BACT</name>
<reference evidence="1 2" key="1">
    <citation type="submission" date="2012-12" db="EMBL/GenBank/DDBJ databases">
        <title>Genome assembly of Fulvivirga imtechensis AK7.</title>
        <authorList>
            <person name="Nupur N."/>
            <person name="Khatri I."/>
            <person name="Kumar R."/>
            <person name="Subramanian S."/>
            <person name="Pinnaka A."/>
        </authorList>
    </citation>
    <scope>NUCLEOTIDE SEQUENCE [LARGE SCALE GENOMIC DNA]</scope>
    <source>
        <strain evidence="1 2">AK7</strain>
    </source>
</reference>
<evidence type="ECO:0000313" key="1">
    <source>
        <dbReference type="EMBL" id="ELR68510.1"/>
    </source>
</evidence>
<sequence length="47" mass="5256">MPKLGIKKSLSEELARVHSQESFTSPSRLSKEGFGLRPSDLNFSYLS</sequence>
<gene>
    <name evidence="1" type="ORF">C900_00344</name>
</gene>
<organism evidence="1 2">
    <name type="scientific">Fulvivirga imtechensis AK7</name>
    <dbReference type="NCBI Taxonomy" id="1237149"/>
    <lineage>
        <taxon>Bacteria</taxon>
        <taxon>Pseudomonadati</taxon>
        <taxon>Bacteroidota</taxon>
        <taxon>Cytophagia</taxon>
        <taxon>Cytophagales</taxon>
        <taxon>Fulvivirgaceae</taxon>
        <taxon>Fulvivirga</taxon>
    </lineage>
</organism>
<comment type="caution">
    <text evidence="1">The sequence shown here is derived from an EMBL/GenBank/DDBJ whole genome shotgun (WGS) entry which is preliminary data.</text>
</comment>
<keyword evidence="2" id="KW-1185">Reference proteome</keyword>
<dbReference type="EMBL" id="AMZN01000111">
    <property type="protein sequence ID" value="ELR68510.1"/>
    <property type="molecule type" value="Genomic_DNA"/>
</dbReference>
<dbReference type="Proteomes" id="UP000011135">
    <property type="component" value="Unassembled WGS sequence"/>
</dbReference>